<reference evidence="1 2" key="1">
    <citation type="submission" date="2016-10" db="EMBL/GenBank/DDBJ databases">
        <title>Comparative genomics of Bacillus thuringiensis reveals a path to pathogens against multiple invertebrate hosts.</title>
        <authorList>
            <person name="Zheng J."/>
            <person name="Gao Q."/>
            <person name="Liu H."/>
            <person name="Peng D."/>
            <person name="Ruan L."/>
            <person name="Sun M."/>
        </authorList>
    </citation>
    <scope>NUCLEOTIDE SEQUENCE [LARGE SCALE GENOMIC DNA]</scope>
    <source>
        <strain evidence="1">BGSC 4BM1</strain>
    </source>
</reference>
<protein>
    <submittedName>
        <fullName evidence="1">Uncharacterized protein</fullName>
    </submittedName>
</protein>
<accession>A0A243A100</accession>
<evidence type="ECO:0000313" key="2">
    <source>
        <dbReference type="Proteomes" id="UP000194860"/>
    </source>
</evidence>
<organism evidence="1 2">
    <name type="scientific">Bacillus thuringiensis serovar navarrensis</name>
    <dbReference type="NCBI Taxonomy" id="339658"/>
    <lineage>
        <taxon>Bacteria</taxon>
        <taxon>Bacillati</taxon>
        <taxon>Bacillota</taxon>
        <taxon>Bacilli</taxon>
        <taxon>Bacillales</taxon>
        <taxon>Bacillaceae</taxon>
        <taxon>Bacillus</taxon>
        <taxon>Bacillus cereus group</taxon>
    </lineage>
</organism>
<dbReference type="RefSeq" id="WP_088035143.1">
    <property type="nucleotide sequence ID" value="NZ_NFDG01000134.1"/>
</dbReference>
<dbReference type="EMBL" id="NFDG01000134">
    <property type="protein sequence ID" value="OTY09348.1"/>
    <property type="molecule type" value="Genomic_DNA"/>
</dbReference>
<comment type="caution">
    <text evidence="1">The sequence shown here is derived from an EMBL/GenBank/DDBJ whole genome shotgun (WGS) entry which is preliminary data.</text>
</comment>
<dbReference type="Proteomes" id="UP000194860">
    <property type="component" value="Unassembled WGS sequence"/>
</dbReference>
<sequence length="92" mass="10851">MKNQETIIEDTLKRKYVDIIETYAIEEKRENTDINNTIYKDFKVKPVRDVMVDLMRLLSVIEKGSEDYDHKKDKLDSIIRGLKSIDTELSSK</sequence>
<proteinExistence type="predicted"/>
<evidence type="ECO:0000313" key="1">
    <source>
        <dbReference type="EMBL" id="OTY09348.1"/>
    </source>
</evidence>
<gene>
    <name evidence="1" type="ORF">BK732_30605</name>
</gene>
<name>A0A243A100_BACTU</name>
<dbReference type="AlphaFoldDB" id="A0A243A100"/>